<proteinExistence type="predicted"/>
<name>A0AAJ2PJU9_9ACTN</name>
<dbReference type="Proteomes" id="UP001273589">
    <property type="component" value="Unassembled WGS sequence"/>
</dbReference>
<sequence>MTDIALPARLSPELQRVEWLDGAEAPMVGARFAGVQPPPDDRRVADGVAHRRAGGTAGFRLGGRRFGRPPR</sequence>
<reference evidence="2" key="1">
    <citation type="journal article" date="2023" name="Microb. Genom.">
        <title>Mesoterricola silvestris gen. nov., sp. nov., Mesoterricola sediminis sp. nov., Geothrix oryzae sp. nov., Geothrix edaphica sp. nov., Geothrix rubra sp. nov., and Geothrix limicola sp. nov., six novel members of Acidobacteriota isolated from soils.</title>
        <authorList>
            <person name="Weisberg A.J."/>
            <person name="Pearce E."/>
            <person name="Kramer C.G."/>
            <person name="Chang J.H."/>
            <person name="Clarke C.R."/>
        </authorList>
    </citation>
    <scope>NUCLEOTIDE SEQUENCE</scope>
    <source>
        <strain evidence="2">ND06-05F</strain>
    </source>
</reference>
<dbReference type="EMBL" id="JARAWN010000003">
    <property type="protein sequence ID" value="MDX3128387.1"/>
    <property type="molecule type" value="Genomic_DNA"/>
</dbReference>
<feature type="region of interest" description="Disordered" evidence="1">
    <location>
        <begin position="31"/>
        <end position="71"/>
    </location>
</feature>
<accession>A0AAJ2PJU9</accession>
<protein>
    <submittedName>
        <fullName evidence="2">Uncharacterized protein</fullName>
    </submittedName>
</protein>
<dbReference type="InterPro" id="IPR023393">
    <property type="entry name" value="START-like_dom_sf"/>
</dbReference>
<dbReference type="AlphaFoldDB" id="A0AAJ2PJU9"/>
<evidence type="ECO:0000256" key="1">
    <source>
        <dbReference type="SAM" id="MobiDB-lite"/>
    </source>
</evidence>
<feature type="compositionally biased region" description="Basic and acidic residues" evidence="1">
    <location>
        <begin position="39"/>
        <end position="49"/>
    </location>
</feature>
<gene>
    <name evidence="2" type="ORF">PV367_00855</name>
</gene>
<comment type="caution">
    <text evidence="2">The sequence shown here is derived from an EMBL/GenBank/DDBJ whole genome shotgun (WGS) entry which is preliminary data.</text>
</comment>
<organism evidence="2 3">
    <name type="scientific">Streptomyces europaeiscabiei</name>
    <dbReference type="NCBI Taxonomy" id="146819"/>
    <lineage>
        <taxon>Bacteria</taxon>
        <taxon>Bacillati</taxon>
        <taxon>Actinomycetota</taxon>
        <taxon>Actinomycetes</taxon>
        <taxon>Kitasatosporales</taxon>
        <taxon>Streptomycetaceae</taxon>
        <taxon>Streptomyces</taxon>
    </lineage>
</organism>
<evidence type="ECO:0000313" key="3">
    <source>
        <dbReference type="Proteomes" id="UP001273589"/>
    </source>
</evidence>
<dbReference type="Gene3D" id="3.30.530.20">
    <property type="match status" value="1"/>
</dbReference>
<evidence type="ECO:0000313" key="2">
    <source>
        <dbReference type="EMBL" id="MDX3128387.1"/>
    </source>
</evidence>
<feature type="compositionally biased region" description="Basic residues" evidence="1">
    <location>
        <begin position="62"/>
        <end position="71"/>
    </location>
</feature>